<dbReference type="EMBL" id="AJWK01029314">
    <property type="status" value="NOT_ANNOTATED_CDS"/>
    <property type="molecule type" value="Genomic_DNA"/>
</dbReference>
<dbReference type="EMBL" id="AJWK01029312">
    <property type="status" value="NOT_ANNOTATED_CDS"/>
    <property type="molecule type" value="Genomic_DNA"/>
</dbReference>
<dbReference type="VEuPathDB" id="VectorBase:LLOJ008644"/>
<accession>A0A1B0CUK9</accession>
<dbReference type="EMBL" id="AJWK01029315">
    <property type="status" value="NOT_ANNOTATED_CDS"/>
    <property type="molecule type" value="Genomic_DNA"/>
</dbReference>
<organism evidence="1 2">
    <name type="scientific">Lutzomyia longipalpis</name>
    <name type="common">Sand fly</name>
    <dbReference type="NCBI Taxonomy" id="7200"/>
    <lineage>
        <taxon>Eukaryota</taxon>
        <taxon>Metazoa</taxon>
        <taxon>Ecdysozoa</taxon>
        <taxon>Arthropoda</taxon>
        <taxon>Hexapoda</taxon>
        <taxon>Insecta</taxon>
        <taxon>Pterygota</taxon>
        <taxon>Neoptera</taxon>
        <taxon>Endopterygota</taxon>
        <taxon>Diptera</taxon>
        <taxon>Nematocera</taxon>
        <taxon>Psychodoidea</taxon>
        <taxon>Psychodidae</taxon>
        <taxon>Lutzomyia</taxon>
        <taxon>Lutzomyia</taxon>
    </lineage>
</organism>
<name>A0A1B0CUK9_LUTLO</name>
<dbReference type="AlphaFoldDB" id="A0A1B0CUK9"/>
<reference evidence="1" key="1">
    <citation type="submission" date="2020-05" db="UniProtKB">
        <authorList>
            <consortium name="EnsemblMetazoa"/>
        </authorList>
    </citation>
    <scope>IDENTIFICATION</scope>
    <source>
        <strain evidence="1">Jacobina</strain>
    </source>
</reference>
<evidence type="ECO:0000313" key="1">
    <source>
        <dbReference type="EnsemblMetazoa" id="LLOJ008644-PA"/>
    </source>
</evidence>
<dbReference type="Proteomes" id="UP000092461">
    <property type="component" value="Unassembled WGS sequence"/>
</dbReference>
<sequence length="306" mass="35300">MTTKVTGRASEGEPAQVLPCLSSSYQMVRISSIQEIFGLEMFPILPRYNIFREIIGIRPEVSLWFLERDVDYVPSFQIQPNTLEMVDLVVPFLILQIFREIIGIRPEVSLWFLERDVDCVPSFQIQPNTLEMIFREIIGIRPEVSLWFLERDVDCVPSFQIQPNTLEMVDLIDPFLILSVWIFRPSFGSSREIIGIRPEVSLWFLERDVDCVPSFQIQPNTLEMVDLVVPFLILQVWIFRPSFGSCPGASMFVFKLPNAAQVLPCLSSSYQMVRIFSTQEIFGLEMFPILPRYNIFIISNNLAQSG</sequence>
<protein>
    <submittedName>
        <fullName evidence="1">Uncharacterized protein</fullName>
    </submittedName>
</protein>
<dbReference type="EnsemblMetazoa" id="LLOJ008644-RA">
    <property type="protein sequence ID" value="LLOJ008644-PA"/>
    <property type="gene ID" value="LLOJ008644"/>
</dbReference>
<dbReference type="EMBL" id="AJWK01029316">
    <property type="status" value="NOT_ANNOTATED_CDS"/>
    <property type="molecule type" value="Genomic_DNA"/>
</dbReference>
<dbReference type="EMBL" id="AJWK01029317">
    <property type="status" value="NOT_ANNOTATED_CDS"/>
    <property type="molecule type" value="Genomic_DNA"/>
</dbReference>
<proteinExistence type="predicted"/>
<dbReference type="EMBL" id="AJWK01029313">
    <property type="status" value="NOT_ANNOTATED_CDS"/>
    <property type="molecule type" value="Genomic_DNA"/>
</dbReference>
<evidence type="ECO:0000313" key="2">
    <source>
        <dbReference type="Proteomes" id="UP000092461"/>
    </source>
</evidence>
<keyword evidence="2" id="KW-1185">Reference proteome</keyword>